<dbReference type="CDD" id="cd07377">
    <property type="entry name" value="WHTH_GntR"/>
    <property type="match status" value="1"/>
</dbReference>
<dbReference type="Pfam" id="PF00392">
    <property type="entry name" value="GntR"/>
    <property type="match status" value="1"/>
</dbReference>
<sequence>MAGTVERMAAYLRARIDLGTLEPGNKLPPTGALMSQFDLSDNAVYRAIALLKAEGYLVSQQGKGVFVAPRRNLIAGAQRIRGITQAGETIHHKRSERVPAPDWVASFLGEGECVNRVRTVQRGDFVREASQSWVHVDVAEVVPEIDLPEPCDPTWQAVYAERSGNAVQAVARTVDARITTDDDRAALNLEGDFAVLVLRSVYATGDKVIGVGEAVYAPGYPLSVT</sequence>
<dbReference type="SUPFAM" id="SSF64288">
    <property type="entry name" value="Chorismate lyase-like"/>
    <property type="match status" value="1"/>
</dbReference>
<dbReference type="PANTHER" id="PTHR44846">
    <property type="entry name" value="MANNOSYL-D-GLYCERATE TRANSPORT/METABOLISM SYSTEM REPRESSOR MNGR-RELATED"/>
    <property type="match status" value="1"/>
</dbReference>
<organism evidence="5 6">
    <name type="scientific">Streptomyces pseudovenezuelae</name>
    <dbReference type="NCBI Taxonomy" id="67350"/>
    <lineage>
        <taxon>Bacteria</taxon>
        <taxon>Bacillati</taxon>
        <taxon>Actinomycetota</taxon>
        <taxon>Actinomycetes</taxon>
        <taxon>Kitasatosporales</taxon>
        <taxon>Streptomycetaceae</taxon>
        <taxon>Streptomyces</taxon>
        <taxon>Streptomyces aurantiacus group</taxon>
    </lineage>
</organism>
<evidence type="ECO:0000259" key="4">
    <source>
        <dbReference type="PROSITE" id="PS50949"/>
    </source>
</evidence>
<dbReference type="InterPro" id="IPR000524">
    <property type="entry name" value="Tscrpt_reg_HTH_GntR"/>
</dbReference>
<dbReference type="SUPFAM" id="SSF46785">
    <property type="entry name" value="Winged helix' DNA-binding domain"/>
    <property type="match status" value="1"/>
</dbReference>
<evidence type="ECO:0000256" key="1">
    <source>
        <dbReference type="ARBA" id="ARBA00023015"/>
    </source>
</evidence>
<dbReference type="SMART" id="SM00345">
    <property type="entry name" value="HTH_GNTR"/>
    <property type="match status" value="1"/>
</dbReference>
<gene>
    <name evidence="5" type="ORF">AQI94_42115</name>
</gene>
<dbReference type="EMBL" id="LMWM01000067">
    <property type="protein sequence ID" value="KUM82340.1"/>
    <property type="molecule type" value="Genomic_DNA"/>
</dbReference>
<dbReference type="PROSITE" id="PS50949">
    <property type="entry name" value="HTH_GNTR"/>
    <property type="match status" value="1"/>
</dbReference>
<dbReference type="Gene3D" id="1.10.10.10">
    <property type="entry name" value="Winged helix-like DNA-binding domain superfamily/Winged helix DNA-binding domain"/>
    <property type="match status" value="1"/>
</dbReference>
<evidence type="ECO:0000256" key="3">
    <source>
        <dbReference type="ARBA" id="ARBA00023163"/>
    </source>
</evidence>
<dbReference type="Proteomes" id="UP000053039">
    <property type="component" value="Unassembled WGS sequence"/>
</dbReference>
<dbReference type="PANTHER" id="PTHR44846:SF17">
    <property type="entry name" value="GNTR-FAMILY TRANSCRIPTIONAL REGULATOR"/>
    <property type="match status" value="1"/>
</dbReference>
<dbReference type="InterPro" id="IPR028978">
    <property type="entry name" value="Chorismate_lyase_/UTRA_dom_sf"/>
</dbReference>
<dbReference type="InterPro" id="IPR036390">
    <property type="entry name" value="WH_DNA-bd_sf"/>
</dbReference>
<comment type="caution">
    <text evidence="5">The sequence shown here is derived from an EMBL/GenBank/DDBJ whole genome shotgun (WGS) entry which is preliminary data.</text>
</comment>
<dbReference type="InterPro" id="IPR050679">
    <property type="entry name" value="Bact_HTH_transcr_reg"/>
</dbReference>
<name>A0A124H8C1_9ACTN</name>
<dbReference type="GO" id="GO:0045892">
    <property type="term" value="P:negative regulation of DNA-templated transcription"/>
    <property type="evidence" value="ECO:0007669"/>
    <property type="project" value="TreeGrafter"/>
</dbReference>
<evidence type="ECO:0000313" key="6">
    <source>
        <dbReference type="Proteomes" id="UP000053039"/>
    </source>
</evidence>
<dbReference type="GO" id="GO:0003677">
    <property type="term" value="F:DNA binding"/>
    <property type="evidence" value="ECO:0007669"/>
    <property type="project" value="UniProtKB-KW"/>
</dbReference>
<dbReference type="RefSeq" id="WP_030498533.1">
    <property type="nucleotide sequence ID" value="NZ_KQ948161.1"/>
</dbReference>
<dbReference type="InterPro" id="IPR036388">
    <property type="entry name" value="WH-like_DNA-bd_sf"/>
</dbReference>
<feature type="domain" description="HTH gntR-type" evidence="4">
    <location>
        <begin position="2"/>
        <end position="70"/>
    </location>
</feature>
<keyword evidence="1" id="KW-0805">Transcription regulation</keyword>
<keyword evidence="3" id="KW-0804">Transcription</keyword>
<protein>
    <recommendedName>
        <fullName evidence="4">HTH gntR-type domain-containing protein</fullName>
    </recommendedName>
</protein>
<evidence type="ECO:0000256" key="2">
    <source>
        <dbReference type="ARBA" id="ARBA00023125"/>
    </source>
</evidence>
<dbReference type="AlphaFoldDB" id="A0A124H8C1"/>
<dbReference type="OrthoDB" id="4537656at2"/>
<dbReference type="Gene3D" id="3.40.1410.10">
    <property type="entry name" value="Chorismate lyase-like"/>
    <property type="match status" value="1"/>
</dbReference>
<reference evidence="5 6" key="1">
    <citation type="submission" date="2015-10" db="EMBL/GenBank/DDBJ databases">
        <title>Draft genome sequence of Streptomyces pseudovenezuelae DSM 40212, type strain for the species Streptomyces pseudovenezuelae.</title>
        <authorList>
            <person name="Ruckert C."/>
            <person name="Winkler A."/>
            <person name="Kalinowski J."/>
            <person name="Kampfer P."/>
            <person name="Glaeser S."/>
        </authorList>
    </citation>
    <scope>NUCLEOTIDE SEQUENCE [LARGE SCALE GENOMIC DNA]</scope>
    <source>
        <strain evidence="5 6">DSM 40212</strain>
    </source>
</reference>
<keyword evidence="2" id="KW-0238">DNA-binding</keyword>
<evidence type="ECO:0000313" key="5">
    <source>
        <dbReference type="EMBL" id="KUM82340.1"/>
    </source>
</evidence>
<proteinExistence type="predicted"/>
<dbReference type="GO" id="GO:0003700">
    <property type="term" value="F:DNA-binding transcription factor activity"/>
    <property type="evidence" value="ECO:0007669"/>
    <property type="project" value="InterPro"/>
</dbReference>
<accession>A0A124H8C1</accession>